<accession>A0A645A3I0</accession>
<dbReference type="CDD" id="cd20309">
    <property type="entry name" value="cupin_EcSI"/>
    <property type="match status" value="1"/>
</dbReference>
<keyword evidence="4" id="KW-0413">Isomerase</keyword>
<keyword evidence="2" id="KW-0479">Metal-binding</keyword>
<proteinExistence type="inferred from homology"/>
<dbReference type="InterPro" id="IPR014710">
    <property type="entry name" value="RmlC-like_jellyroll"/>
</dbReference>
<evidence type="ECO:0000256" key="8">
    <source>
        <dbReference type="ARBA" id="ARBA00044972"/>
    </source>
</evidence>
<dbReference type="Gene3D" id="2.60.120.10">
    <property type="entry name" value="Jelly Rolls"/>
    <property type="match status" value="1"/>
</dbReference>
<dbReference type="InterPro" id="IPR010864">
    <property type="entry name" value="D-lyxose_isomer"/>
</dbReference>
<comment type="caution">
    <text evidence="9">The sequence shown here is derived from an EMBL/GenBank/DDBJ whole genome shotgun (WGS) entry which is preliminary data.</text>
</comment>
<evidence type="ECO:0000256" key="6">
    <source>
        <dbReference type="ARBA" id="ARBA00044907"/>
    </source>
</evidence>
<comment type="catalytic activity">
    <reaction evidence="6">
        <text>D-lyxose = D-xylulose</text>
        <dbReference type="Rhea" id="RHEA:14201"/>
        <dbReference type="ChEBI" id="CHEBI:16789"/>
        <dbReference type="ChEBI" id="CHEBI:17140"/>
        <dbReference type="EC" id="5.3.1.15"/>
    </reaction>
</comment>
<name>A0A645A3I0_9ZZZZ</name>
<evidence type="ECO:0000256" key="1">
    <source>
        <dbReference type="ARBA" id="ARBA00001936"/>
    </source>
</evidence>
<dbReference type="EMBL" id="VSSQ01011797">
    <property type="protein sequence ID" value="MPM47739.1"/>
    <property type="molecule type" value="Genomic_DNA"/>
</dbReference>
<keyword evidence="5" id="KW-0119">Carbohydrate metabolism</keyword>
<sequence length="223" mass="25943">MKRSEINRLIDEAIAFIDSHNFKIPQFAYWTPEIWKEKKESSQEIKDNMLGWDITDFGCNDFTHRGLVVLTIRNGNQHDKKTYPKPYAEKLLISDEEQETPIHFHWSKMEDIINRGGGDLVVELWNSDEQENKLDTPVEVSIDGTRYEFGAGQMVVLHPGMSITLVQGMYHRFYAKKGTGKVLIGEVSAVNDDNTDNRFFENLPRFPHIEEDEKARYVLITEY</sequence>
<evidence type="ECO:0000256" key="7">
    <source>
        <dbReference type="ARBA" id="ARBA00044951"/>
    </source>
</evidence>
<evidence type="ECO:0000256" key="2">
    <source>
        <dbReference type="ARBA" id="ARBA00022723"/>
    </source>
</evidence>
<keyword evidence="3" id="KW-0464">Manganese</keyword>
<dbReference type="Pfam" id="PF07385">
    <property type="entry name" value="Lyx_isomer"/>
    <property type="match status" value="1"/>
</dbReference>
<evidence type="ECO:0000313" key="9">
    <source>
        <dbReference type="EMBL" id="MPM47739.1"/>
    </source>
</evidence>
<organism evidence="9">
    <name type="scientific">bioreactor metagenome</name>
    <dbReference type="NCBI Taxonomy" id="1076179"/>
    <lineage>
        <taxon>unclassified sequences</taxon>
        <taxon>metagenomes</taxon>
        <taxon>ecological metagenomes</taxon>
    </lineage>
</organism>
<gene>
    <name evidence="9" type="ORF">SDC9_94453</name>
</gene>
<comment type="similarity">
    <text evidence="7">Belongs to the D-lyxose ketol-isomerase family.</text>
</comment>
<dbReference type="GO" id="GO:0046872">
    <property type="term" value="F:metal ion binding"/>
    <property type="evidence" value="ECO:0007669"/>
    <property type="project" value="UniProtKB-KW"/>
</dbReference>
<dbReference type="GO" id="GO:0016853">
    <property type="term" value="F:isomerase activity"/>
    <property type="evidence" value="ECO:0007669"/>
    <property type="project" value="UniProtKB-KW"/>
</dbReference>
<protein>
    <recommendedName>
        <fullName evidence="8">D-lyxose ketol-isomerase</fullName>
        <ecNumber evidence="8">5.3.1.15</ecNumber>
    </recommendedName>
</protein>
<evidence type="ECO:0000256" key="4">
    <source>
        <dbReference type="ARBA" id="ARBA00023235"/>
    </source>
</evidence>
<dbReference type="AlphaFoldDB" id="A0A645A3I0"/>
<dbReference type="InterPro" id="IPR047581">
    <property type="entry name" value="EcSI_cupin"/>
</dbReference>
<dbReference type="EC" id="5.3.1.15" evidence="8"/>
<reference evidence="9" key="1">
    <citation type="submission" date="2019-08" db="EMBL/GenBank/DDBJ databases">
        <authorList>
            <person name="Kucharzyk K."/>
            <person name="Murdoch R.W."/>
            <person name="Higgins S."/>
            <person name="Loffler F."/>
        </authorList>
    </citation>
    <scope>NUCLEOTIDE SEQUENCE</scope>
</reference>
<comment type="cofactor">
    <cofactor evidence="1">
        <name>Mn(2+)</name>
        <dbReference type="ChEBI" id="CHEBI:29035"/>
    </cofactor>
</comment>
<evidence type="ECO:0000256" key="3">
    <source>
        <dbReference type="ARBA" id="ARBA00023211"/>
    </source>
</evidence>
<evidence type="ECO:0000256" key="5">
    <source>
        <dbReference type="ARBA" id="ARBA00023277"/>
    </source>
</evidence>